<dbReference type="PROSITE" id="PS51910">
    <property type="entry name" value="GH18_2"/>
    <property type="match status" value="1"/>
</dbReference>
<dbReference type="Pfam" id="PF00704">
    <property type="entry name" value="Glyco_hydro_18"/>
    <property type="match status" value="1"/>
</dbReference>
<dbReference type="PANTHER" id="PTHR11177">
    <property type="entry name" value="CHITINASE"/>
    <property type="match status" value="1"/>
</dbReference>
<dbReference type="InterPro" id="IPR029070">
    <property type="entry name" value="Chitinase_insertion_sf"/>
</dbReference>
<proteinExistence type="predicted"/>
<reference evidence="6 7" key="1">
    <citation type="submission" date="2021-02" db="EMBL/GenBank/DDBJ databases">
        <title>Lysobacter arenosi sp. nov., isolated from soil of gangwondo yeongwol, south Korea.</title>
        <authorList>
            <person name="Kim K.R."/>
            <person name="Kim K.H."/>
            <person name="Jeon C.O."/>
        </authorList>
    </citation>
    <scope>NUCLEOTIDE SEQUENCE [LARGE SCALE GENOMIC DNA]</scope>
    <source>
        <strain evidence="6 7">R7</strain>
    </source>
</reference>
<dbReference type="Gene3D" id="3.10.50.10">
    <property type="match status" value="1"/>
</dbReference>
<keyword evidence="6" id="KW-0378">Hydrolase</keyword>
<name>A0ABX7RJ78_9GAMM</name>
<feature type="domain" description="GH18" evidence="5">
    <location>
        <begin position="1"/>
        <end position="166"/>
    </location>
</feature>
<dbReference type="SUPFAM" id="SSF54556">
    <property type="entry name" value="Chitinase insertion domain"/>
    <property type="match status" value="1"/>
</dbReference>
<comment type="catalytic activity">
    <reaction evidence="1">
        <text>Random endo-hydrolysis of N-acetyl-beta-D-glucosaminide (1-&gt;4)-beta-linkages in chitin and chitodextrins.</text>
        <dbReference type="EC" id="3.2.1.14"/>
    </reaction>
</comment>
<keyword evidence="4" id="KW-0119">Carbohydrate metabolism</keyword>
<dbReference type="InterPro" id="IPR017853">
    <property type="entry name" value="GH"/>
</dbReference>
<keyword evidence="3" id="KW-0146">Chitin degradation</keyword>
<dbReference type="GO" id="GO:0016787">
    <property type="term" value="F:hydrolase activity"/>
    <property type="evidence" value="ECO:0007669"/>
    <property type="project" value="UniProtKB-KW"/>
</dbReference>
<sequence length="166" mass="18220">MSYDFHGTWDPQTNHHSALFDSPSDPSTGDQKFYNSNDAIEAFLTRGVPAAKLNIGIGFYGRGWTNLPNVNNGLYQSGSAAPGTYEAGNEDYKVLKDRPGTIYTDANARATWKYDGNTFWSYDTPAMVTEKMGYVKAQNLGGAFFWEFSGDDAQGTLVNTISNGLK</sequence>
<evidence type="ECO:0000256" key="2">
    <source>
        <dbReference type="ARBA" id="ARBA00012729"/>
    </source>
</evidence>
<dbReference type="EMBL" id="CP071517">
    <property type="protein sequence ID" value="QSX76901.1"/>
    <property type="molecule type" value="Genomic_DNA"/>
</dbReference>
<dbReference type="InterPro" id="IPR050314">
    <property type="entry name" value="Glycosyl_Hydrlase_18"/>
</dbReference>
<dbReference type="Proteomes" id="UP000663400">
    <property type="component" value="Chromosome"/>
</dbReference>
<protein>
    <recommendedName>
        <fullName evidence="2">chitinase</fullName>
        <ecNumber evidence="2">3.2.1.14</ecNumber>
    </recommendedName>
</protein>
<evidence type="ECO:0000256" key="4">
    <source>
        <dbReference type="ARBA" id="ARBA00023326"/>
    </source>
</evidence>
<keyword evidence="4" id="KW-0624">Polysaccharide degradation</keyword>
<dbReference type="Gene3D" id="3.20.20.80">
    <property type="entry name" value="Glycosidases"/>
    <property type="match status" value="1"/>
</dbReference>
<accession>A0ABX7RJ78</accession>
<keyword evidence="7" id="KW-1185">Reference proteome</keyword>
<dbReference type="SUPFAM" id="SSF51445">
    <property type="entry name" value="(Trans)glycosidases"/>
    <property type="match status" value="1"/>
</dbReference>
<dbReference type="PANTHER" id="PTHR11177:SF317">
    <property type="entry name" value="CHITINASE 12-RELATED"/>
    <property type="match status" value="1"/>
</dbReference>
<evidence type="ECO:0000256" key="3">
    <source>
        <dbReference type="ARBA" id="ARBA00023024"/>
    </source>
</evidence>
<gene>
    <name evidence="6" type="ORF">HIV01_018030</name>
</gene>
<dbReference type="EC" id="3.2.1.14" evidence="2"/>
<evidence type="ECO:0000259" key="5">
    <source>
        <dbReference type="PROSITE" id="PS51910"/>
    </source>
</evidence>
<evidence type="ECO:0000313" key="7">
    <source>
        <dbReference type="Proteomes" id="UP000663400"/>
    </source>
</evidence>
<evidence type="ECO:0000313" key="6">
    <source>
        <dbReference type="EMBL" id="QSX76901.1"/>
    </source>
</evidence>
<dbReference type="SMART" id="SM00636">
    <property type="entry name" value="Glyco_18"/>
    <property type="match status" value="1"/>
</dbReference>
<evidence type="ECO:0000256" key="1">
    <source>
        <dbReference type="ARBA" id="ARBA00000822"/>
    </source>
</evidence>
<organism evidence="6 7">
    <name type="scientific">Lysobacter arenosi</name>
    <dbReference type="NCBI Taxonomy" id="2795387"/>
    <lineage>
        <taxon>Bacteria</taxon>
        <taxon>Pseudomonadati</taxon>
        <taxon>Pseudomonadota</taxon>
        <taxon>Gammaproteobacteria</taxon>
        <taxon>Lysobacterales</taxon>
        <taxon>Lysobacteraceae</taxon>
        <taxon>Lysobacter</taxon>
    </lineage>
</organism>
<dbReference type="InterPro" id="IPR011583">
    <property type="entry name" value="Chitinase_II/V-like_cat"/>
</dbReference>
<dbReference type="InterPro" id="IPR001223">
    <property type="entry name" value="Glyco_hydro18_cat"/>
</dbReference>